<proteinExistence type="inferred from homology"/>
<dbReference type="InterPro" id="IPR012301">
    <property type="entry name" value="Malic_N_dom"/>
</dbReference>
<dbReference type="InterPro" id="IPR046346">
    <property type="entry name" value="Aminoacid_DH-like_N_sf"/>
</dbReference>
<dbReference type="SMART" id="SM01274">
    <property type="entry name" value="malic"/>
    <property type="match status" value="1"/>
</dbReference>
<dbReference type="GO" id="GO:0005829">
    <property type="term" value="C:cytosol"/>
    <property type="evidence" value="ECO:0007669"/>
    <property type="project" value="TreeGrafter"/>
</dbReference>
<dbReference type="GO" id="GO:0004470">
    <property type="term" value="F:malic enzyme activity"/>
    <property type="evidence" value="ECO:0007669"/>
    <property type="project" value="InterPro"/>
</dbReference>
<evidence type="ECO:0000256" key="11">
    <source>
        <dbReference type="ARBA" id="ARBA00074565"/>
    </source>
</evidence>
<dbReference type="InterPro" id="IPR001891">
    <property type="entry name" value="Malic_OxRdtase"/>
</dbReference>
<dbReference type="FunFam" id="3.40.50.10380:FF:000001">
    <property type="entry name" value="NAD-dependent malic enzyme"/>
    <property type="match status" value="1"/>
</dbReference>
<evidence type="ECO:0000256" key="10">
    <source>
        <dbReference type="ARBA" id="ARBA00066983"/>
    </source>
</evidence>
<dbReference type="InterPro" id="IPR015884">
    <property type="entry name" value="Malic_enzyme_CS"/>
</dbReference>
<keyword evidence="5 18" id="KW-0560">Oxidoreductase</keyword>
<evidence type="ECO:0000256" key="2">
    <source>
        <dbReference type="ARBA" id="ARBA00008785"/>
    </source>
</evidence>
<dbReference type="Gene3D" id="3.40.50.10380">
    <property type="entry name" value="Malic enzyme, N-terminal domain"/>
    <property type="match status" value="1"/>
</dbReference>
<evidence type="ECO:0000256" key="8">
    <source>
        <dbReference type="ARBA" id="ARBA00023239"/>
    </source>
</evidence>
<comment type="caution">
    <text evidence="18">The sequence shown here is derived from an EMBL/GenBank/DDBJ whole genome shotgun (WGS) entry which is preliminary data.</text>
</comment>
<evidence type="ECO:0000256" key="3">
    <source>
        <dbReference type="ARBA" id="ARBA00011738"/>
    </source>
</evidence>
<dbReference type="Pfam" id="PF03949">
    <property type="entry name" value="Malic_M"/>
    <property type="match status" value="1"/>
</dbReference>
<feature type="binding site" evidence="14">
    <location>
        <position position="252"/>
    </location>
    <ligand>
        <name>a divalent metal cation</name>
        <dbReference type="ChEBI" id="CHEBI:60240"/>
    </ligand>
</feature>
<dbReference type="RefSeq" id="WP_035890432.1">
    <property type="nucleotide sequence ID" value="NZ_JNCF01000037.1"/>
</dbReference>
<dbReference type="Proteomes" id="UP000054422">
    <property type="component" value="Unassembled WGS sequence"/>
</dbReference>
<dbReference type="InterPro" id="IPR037062">
    <property type="entry name" value="Malic_N_dom_sf"/>
</dbReference>
<comment type="subunit">
    <text evidence="3">Homodimer.</text>
</comment>
<evidence type="ECO:0000313" key="19">
    <source>
        <dbReference type="Proteomes" id="UP000054422"/>
    </source>
</evidence>
<evidence type="ECO:0000256" key="14">
    <source>
        <dbReference type="PIRSR" id="PIRSR000106-3"/>
    </source>
</evidence>
<dbReference type="GO" id="GO:0006108">
    <property type="term" value="P:malate metabolic process"/>
    <property type="evidence" value="ECO:0007669"/>
    <property type="project" value="TreeGrafter"/>
</dbReference>
<accession>A0A0A2T612</accession>
<evidence type="ECO:0000313" key="18">
    <source>
        <dbReference type="EMBL" id="KGP62863.1"/>
    </source>
</evidence>
<keyword evidence="19" id="KW-1185">Reference proteome</keyword>
<dbReference type="GO" id="GO:0051287">
    <property type="term" value="F:NAD binding"/>
    <property type="evidence" value="ECO:0007669"/>
    <property type="project" value="InterPro"/>
</dbReference>
<dbReference type="Gene3D" id="3.40.50.720">
    <property type="entry name" value="NAD(P)-binding Rossmann-like Domain"/>
    <property type="match status" value="1"/>
</dbReference>
<dbReference type="OrthoDB" id="3314528at2"/>
<evidence type="ECO:0000256" key="9">
    <source>
        <dbReference type="ARBA" id="ARBA00051739"/>
    </source>
</evidence>
<comment type="catalytic activity">
    <reaction evidence="9">
        <text>(S)-malate + H(+) = (S)-lactate + CO2</text>
        <dbReference type="Rhea" id="RHEA:46276"/>
        <dbReference type="ChEBI" id="CHEBI:15378"/>
        <dbReference type="ChEBI" id="CHEBI:15589"/>
        <dbReference type="ChEBI" id="CHEBI:16526"/>
        <dbReference type="ChEBI" id="CHEBI:16651"/>
        <dbReference type="EC" id="4.1.1.101"/>
    </reaction>
</comment>
<dbReference type="SMART" id="SM00919">
    <property type="entry name" value="Malic_M"/>
    <property type="match status" value="1"/>
</dbReference>
<dbReference type="PRINTS" id="PR00072">
    <property type="entry name" value="MALOXRDTASE"/>
</dbReference>
<keyword evidence="7" id="KW-0464">Manganese</keyword>
<feature type="domain" description="Malic enzyme N-terminal" evidence="17">
    <location>
        <begin position="87"/>
        <end position="267"/>
    </location>
</feature>
<dbReference type="GO" id="GO:0043464">
    <property type="term" value="P:malolactic fermentation"/>
    <property type="evidence" value="ECO:0007669"/>
    <property type="project" value="UniProtKB-ARBA"/>
</dbReference>
<dbReference type="NCBIfam" id="NF010052">
    <property type="entry name" value="PRK13529.1"/>
    <property type="match status" value="1"/>
</dbReference>
<dbReference type="PROSITE" id="PS00331">
    <property type="entry name" value="MALIC_ENZYMES"/>
    <property type="match status" value="1"/>
</dbReference>
<evidence type="ECO:0000256" key="5">
    <source>
        <dbReference type="ARBA" id="ARBA00023002"/>
    </source>
</evidence>
<evidence type="ECO:0000256" key="7">
    <source>
        <dbReference type="ARBA" id="ARBA00023211"/>
    </source>
</evidence>
<dbReference type="GO" id="GO:0016616">
    <property type="term" value="F:oxidoreductase activity, acting on the CH-OH group of donors, NAD or NADP as acceptor"/>
    <property type="evidence" value="ECO:0007669"/>
    <property type="project" value="InterPro"/>
</dbReference>
<dbReference type="AlphaFoldDB" id="A0A0A2T612"/>
<dbReference type="EMBL" id="JNCF01000037">
    <property type="protein sequence ID" value="KGP62863.1"/>
    <property type="molecule type" value="Genomic_DNA"/>
</dbReference>
<comment type="cofactor">
    <cofactor evidence="1">
        <name>Mn(2+)</name>
        <dbReference type="ChEBI" id="CHEBI:29035"/>
    </cofactor>
</comment>
<dbReference type="GO" id="GO:0043883">
    <property type="term" value="F:malolactic enzyme activity"/>
    <property type="evidence" value="ECO:0007669"/>
    <property type="project" value="UniProtKB-EC"/>
</dbReference>
<feature type="binding site" evidence="13">
    <location>
        <position position="469"/>
    </location>
    <ligand>
        <name>(S)-malate</name>
        <dbReference type="ChEBI" id="CHEBI:15589"/>
    </ligand>
</feature>
<evidence type="ECO:0000259" key="17">
    <source>
        <dbReference type="SMART" id="SM01274"/>
    </source>
</evidence>
<keyword evidence="6" id="KW-0520">NAD</keyword>
<protein>
    <recommendedName>
        <fullName evidence="11">Malolactic enzyme</fullName>
        <ecNumber evidence="10">4.1.1.101</ecNumber>
    </recommendedName>
</protein>
<feature type="domain" description="Malic enzyme NAD-binding" evidence="16">
    <location>
        <begin position="277"/>
        <end position="538"/>
    </location>
</feature>
<feature type="active site" description="Proton donor" evidence="12">
    <location>
        <position position="110"/>
    </location>
</feature>
<sequence length="576" mass="64306">MLDFRLNRDPQTGELYIETSLCGKPLLTTPQLNKGTAFTQEERKEFGLLGKLPNRVETLDEQVKRAYLQYSGYTTRLQQHIYLNNLHDKNQILFYKLLSRHLGEMLPIIYTPIVGTAVKRFSHEYRQPRGLYIAHSDKNQIEEIINNRSNPEIDLIVVTDGEGVLGIGDQGIGGMDIPVAKLMVYSLCGGIDPTRTLPVFLDVGTNNQALLNDPMYLGCRHPRIKSSEYDDFIKTFVNEIHKQFPNAFLHWEDFGRGNARRILDQFQDELCTFNDDIQGTGAVTLAAILAACDVTGLPLHEQRIVVFGAGSAGTGISDQMIEAMVKNGLNLADAYERFWLIDRQGLLLATDQELTDAQKPYARDPKSIQSWDINNRQSPSFTDTIRHVKPTILIGCSAQTGAFSQDIIETMSAACERPIIFPLSNPDDKCEAQPADILAWSKGRALIATGTAFPAIEYQNRMVQIAQCNNALVFPGIGLGVLAVSASRLTKDMILAAAQTLSKFAPSRKDSFLPLLPSLDNAQIVAKEIAIAVAQCAIDSGYAQKNQDKDLVRLIDELFWEPRYLPFRKRRTNQSI</sequence>
<evidence type="ECO:0000256" key="4">
    <source>
        <dbReference type="ARBA" id="ARBA00022723"/>
    </source>
</evidence>
<evidence type="ECO:0000256" key="6">
    <source>
        <dbReference type="ARBA" id="ARBA00023027"/>
    </source>
</evidence>
<evidence type="ECO:0000256" key="12">
    <source>
        <dbReference type="PIRSR" id="PIRSR000106-1"/>
    </source>
</evidence>
<feature type="binding site" evidence="14">
    <location>
        <position position="276"/>
    </location>
    <ligand>
        <name>a divalent metal cation</name>
        <dbReference type="ChEBI" id="CHEBI:60240"/>
    </ligand>
</feature>
<organism evidence="18 19">
    <name type="scientific">Legionella norrlandica</name>
    <dbReference type="NCBI Taxonomy" id="1498499"/>
    <lineage>
        <taxon>Bacteria</taxon>
        <taxon>Pseudomonadati</taxon>
        <taxon>Pseudomonadota</taxon>
        <taxon>Gammaproteobacteria</taxon>
        <taxon>Legionellales</taxon>
        <taxon>Legionellaceae</taxon>
        <taxon>Legionella</taxon>
    </lineage>
</organism>
<evidence type="ECO:0000256" key="15">
    <source>
        <dbReference type="RuleBase" id="RU003427"/>
    </source>
</evidence>
<feature type="binding site" evidence="13">
    <location>
        <position position="425"/>
    </location>
    <ligand>
        <name>(S)-malate</name>
        <dbReference type="ChEBI" id="CHEBI:15589"/>
    </ligand>
</feature>
<name>A0A0A2T612_9GAMM</name>
<dbReference type="SUPFAM" id="SSF53223">
    <property type="entry name" value="Aminoacid dehydrogenase-like, N-terminal domain"/>
    <property type="match status" value="1"/>
</dbReference>
<comment type="similarity">
    <text evidence="2 15">Belongs to the malic enzymes family.</text>
</comment>
<evidence type="ECO:0000256" key="1">
    <source>
        <dbReference type="ARBA" id="ARBA00001936"/>
    </source>
</evidence>
<feature type="active site" description="Proton acceptor" evidence="12">
    <location>
        <position position="181"/>
    </location>
</feature>
<dbReference type="STRING" id="1498499.EP47_05190"/>
<dbReference type="InterPro" id="IPR036291">
    <property type="entry name" value="NAD(P)-bd_dom_sf"/>
</dbReference>
<keyword evidence="4 14" id="KW-0479">Metal-binding</keyword>
<evidence type="ECO:0000256" key="13">
    <source>
        <dbReference type="PIRSR" id="PIRSR000106-2"/>
    </source>
</evidence>
<keyword evidence="8" id="KW-0456">Lyase</keyword>
<gene>
    <name evidence="18" type="ORF">EP47_05190</name>
</gene>
<feature type="binding site" evidence="14">
    <location>
        <position position="253"/>
    </location>
    <ligand>
        <name>a divalent metal cation</name>
        <dbReference type="ChEBI" id="CHEBI:60240"/>
    </ligand>
</feature>
<dbReference type="FunFam" id="3.40.50.720:FF:000182">
    <property type="entry name" value="NAD-dependent malic enzyme"/>
    <property type="match status" value="1"/>
</dbReference>
<dbReference type="GO" id="GO:0046872">
    <property type="term" value="F:metal ion binding"/>
    <property type="evidence" value="ECO:0007669"/>
    <property type="project" value="UniProtKB-KW"/>
</dbReference>
<comment type="cofactor">
    <cofactor evidence="14">
        <name>Mg(2+)</name>
        <dbReference type="ChEBI" id="CHEBI:18420"/>
    </cofactor>
    <cofactor evidence="14">
        <name>Mn(2+)</name>
        <dbReference type="ChEBI" id="CHEBI:29035"/>
    </cofactor>
    <text evidence="14">Divalent metal cations. Prefers magnesium or manganese.</text>
</comment>
<dbReference type="EC" id="4.1.1.101" evidence="10"/>
<evidence type="ECO:0000259" key="16">
    <source>
        <dbReference type="SMART" id="SM00919"/>
    </source>
</evidence>
<dbReference type="Pfam" id="PF00390">
    <property type="entry name" value="malic"/>
    <property type="match status" value="1"/>
</dbReference>
<dbReference type="PANTHER" id="PTHR23406:SF34">
    <property type="entry name" value="NAD-DEPENDENT MALIC ENZYME, MITOCHONDRIAL"/>
    <property type="match status" value="1"/>
</dbReference>
<reference evidence="18 19" key="1">
    <citation type="submission" date="2014-05" db="EMBL/GenBank/DDBJ databases">
        <authorList>
            <person name="Rizzardi K."/>
            <person name="Winiecka-Krusnell J."/>
            <person name="Ramliden M."/>
            <person name="Alm E."/>
            <person name="Andersson S."/>
            <person name="Byfors S."/>
        </authorList>
    </citation>
    <scope>NUCLEOTIDE SEQUENCE [LARGE SCALE GENOMIC DNA]</scope>
    <source>
        <strain evidence="18 19">LEGN</strain>
    </source>
</reference>
<dbReference type="SUPFAM" id="SSF51735">
    <property type="entry name" value="NAD(P)-binding Rossmann-fold domains"/>
    <property type="match status" value="1"/>
</dbReference>
<dbReference type="InterPro" id="IPR012302">
    <property type="entry name" value="Malic_NAD-bd"/>
</dbReference>
<dbReference type="PANTHER" id="PTHR23406">
    <property type="entry name" value="MALIC ENZYME-RELATED"/>
    <property type="match status" value="1"/>
</dbReference>
<dbReference type="PIRSF" id="PIRSF000106">
    <property type="entry name" value="ME"/>
    <property type="match status" value="1"/>
</dbReference>